<dbReference type="KEGG" id="mlir:LPB04_16360"/>
<name>A0A7L9U3C7_9BURK</name>
<gene>
    <name evidence="1" type="ORF">LPB04_16360</name>
</gene>
<dbReference type="AlphaFoldDB" id="A0A7L9U3C7"/>
<dbReference type="EMBL" id="CP062941">
    <property type="protein sequence ID" value="QOL48526.1"/>
    <property type="molecule type" value="Genomic_DNA"/>
</dbReference>
<evidence type="ECO:0000313" key="2">
    <source>
        <dbReference type="Proteomes" id="UP000593875"/>
    </source>
</evidence>
<organism evidence="1 2">
    <name type="scientific">Massilia litorea</name>
    <dbReference type="NCBI Taxonomy" id="2769491"/>
    <lineage>
        <taxon>Bacteria</taxon>
        <taxon>Pseudomonadati</taxon>
        <taxon>Pseudomonadota</taxon>
        <taxon>Betaproteobacteria</taxon>
        <taxon>Burkholderiales</taxon>
        <taxon>Oxalobacteraceae</taxon>
        <taxon>Telluria group</taxon>
        <taxon>Massilia</taxon>
    </lineage>
</organism>
<dbReference type="Proteomes" id="UP000593875">
    <property type="component" value="Chromosome"/>
</dbReference>
<reference evidence="1 2" key="1">
    <citation type="submission" date="2020-10" db="EMBL/GenBank/DDBJ databases">
        <title>Genome sequencing of Massilia sp. LPB0304.</title>
        <authorList>
            <person name="Kim J."/>
        </authorList>
    </citation>
    <scope>NUCLEOTIDE SEQUENCE [LARGE SCALE GENOMIC DNA]</scope>
    <source>
        <strain evidence="1 2">LPB0304</strain>
    </source>
</reference>
<keyword evidence="2" id="KW-1185">Reference proteome</keyword>
<evidence type="ECO:0000313" key="1">
    <source>
        <dbReference type="EMBL" id="QOL48526.1"/>
    </source>
</evidence>
<proteinExistence type="predicted"/>
<protein>
    <submittedName>
        <fullName evidence="1">Uncharacterized protein</fullName>
    </submittedName>
</protein>
<accession>A0A7L9U3C7</accession>
<dbReference type="RefSeq" id="WP_193685569.1">
    <property type="nucleotide sequence ID" value="NZ_CP062941.1"/>
</dbReference>
<sequence>MSTIAVRDLAHAGELDSRSMARVHGGSAFGKDVNVNVNVNQQIGQFQQIGINVLNNNGVIGAGFKGPDVDVAAALWARNTVEL</sequence>